<evidence type="ECO:0000256" key="1">
    <source>
        <dbReference type="ARBA" id="ARBA00008779"/>
    </source>
</evidence>
<evidence type="ECO:0000313" key="8">
    <source>
        <dbReference type="Proteomes" id="UP000187735"/>
    </source>
</evidence>
<dbReference type="OrthoDB" id="9762324at2"/>
<dbReference type="GO" id="GO:0047753">
    <property type="term" value="F:choline-sulfatase activity"/>
    <property type="evidence" value="ECO:0007669"/>
    <property type="project" value="UniProtKB-EC"/>
</dbReference>
<evidence type="ECO:0000256" key="3">
    <source>
        <dbReference type="ARBA" id="ARBA00022801"/>
    </source>
</evidence>
<evidence type="ECO:0000259" key="6">
    <source>
        <dbReference type="Pfam" id="PF00884"/>
    </source>
</evidence>
<dbReference type="PANTHER" id="PTHR42693:SF53">
    <property type="entry name" value="ENDO-4-O-SULFATASE"/>
    <property type="match status" value="1"/>
</dbReference>
<dbReference type="RefSeq" id="WP_077025948.1">
    <property type="nucleotide sequence ID" value="NZ_CP017641.1"/>
</dbReference>
<gene>
    <name evidence="7" type="primary">betC_10</name>
    <name evidence="7" type="ORF">Fuma_04315</name>
</gene>
<dbReference type="Proteomes" id="UP000187735">
    <property type="component" value="Chromosome"/>
</dbReference>
<dbReference type="InterPro" id="IPR050738">
    <property type="entry name" value="Sulfatase"/>
</dbReference>
<keyword evidence="8" id="KW-1185">Reference proteome</keyword>
<dbReference type="KEGG" id="fmr:Fuma_04315"/>
<evidence type="ECO:0000256" key="5">
    <source>
        <dbReference type="SAM" id="SignalP"/>
    </source>
</evidence>
<evidence type="ECO:0000256" key="4">
    <source>
        <dbReference type="ARBA" id="ARBA00022837"/>
    </source>
</evidence>
<dbReference type="CDD" id="cd16027">
    <property type="entry name" value="SGSH"/>
    <property type="match status" value="1"/>
</dbReference>
<dbReference type="PANTHER" id="PTHR42693">
    <property type="entry name" value="ARYLSULFATASE FAMILY MEMBER"/>
    <property type="match status" value="1"/>
</dbReference>
<feature type="signal peptide" evidence="5">
    <location>
        <begin position="1"/>
        <end position="23"/>
    </location>
</feature>
<name>A0A1P8WKT6_9PLAN</name>
<keyword evidence="2" id="KW-0479">Metal-binding</keyword>
<dbReference type="Gene3D" id="3.40.720.10">
    <property type="entry name" value="Alkaline Phosphatase, subunit A"/>
    <property type="match status" value="1"/>
</dbReference>
<keyword evidence="5" id="KW-0732">Signal</keyword>
<dbReference type="InterPro" id="IPR017850">
    <property type="entry name" value="Alkaline_phosphatase_core_sf"/>
</dbReference>
<sequence precursor="true">MKIFTLLIVLHLLCVAGLPRLDAAETQPNVLLIVSEDNGPELGCYGDSFARTPNLDRLASEGVRFENAFVTYSVCSPSRASFLTGLYSHENGQIGLATHKFSLYRPDTPNIVTLLQAADYRTGLIGKLHVNPESAFPFDFKAIPSANFQRRKDVTAYVAAAEKFWQSADEQPWFLSVNFPDAHLPFLRQAHGRPETVQTGSDVEMLPWVGADSERLREVVADYYNCMARLDDGVGQLLTALQKSGAADNTLVIYIGDHGAQFPRGKGTVYEAGLRIPMIVRWPGQALPGTVRQELVSIIDILPTVLNAVDRPVPGALSGRSLKPLLTDAASVPWREFIFAMTTGSFPGNCFVQHSVRDRRFKLISNPQPGTDNLISRSYLDESHPFAVVSAVRKDERRNVPAPIERAYAVWEKPPRYEFYDLQEDPYEWNNLADSDQHAADKDRLIKALHDFQRRTRDPLSDADNVNAFVQQQLSNRDLKYRRQPNFEWDYVEEFRKWREQKAQ</sequence>
<dbReference type="EMBL" id="CP017641">
    <property type="protein sequence ID" value="APZ94676.1"/>
    <property type="molecule type" value="Genomic_DNA"/>
</dbReference>
<accession>A0A1P8WKT6</accession>
<dbReference type="InterPro" id="IPR000917">
    <property type="entry name" value="Sulfatase_N"/>
</dbReference>
<protein>
    <submittedName>
        <fullName evidence="7">Choline-sulfatase</fullName>
        <ecNumber evidence="7">3.1.6.6</ecNumber>
    </submittedName>
</protein>
<comment type="similarity">
    <text evidence="1">Belongs to the sulfatase family.</text>
</comment>
<proteinExistence type="inferred from homology"/>
<evidence type="ECO:0000256" key="2">
    <source>
        <dbReference type="ARBA" id="ARBA00022723"/>
    </source>
</evidence>
<feature type="chain" id="PRO_5012636860" evidence="5">
    <location>
        <begin position="24"/>
        <end position="504"/>
    </location>
</feature>
<keyword evidence="3 7" id="KW-0378">Hydrolase</keyword>
<dbReference type="SUPFAM" id="SSF53649">
    <property type="entry name" value="Alkaline phosphatase-like"/>
    <property type="match status" value="1"/>
</dbReference>
<dbReference type="EC" id="3.1.6.6" evidence="7"/>
<evidence type="ECO:0000313" key="7">
    <source>
        <dbReference type="EMBL" id="APZ94676.1"/>
    </source>
</evidence>
<dbReference type="InterPro" id="IPR024607">
    <property type="entry name" value="Sulfatase_CS"/>
</dbReference>
<dbReference type="GO" id="GO:0004065">
    <property type="term" value="F:arylsulfatase activity"/>
    <property type="evidence" value="ECO:0007669"/>
    <property type="project" value="TreeGrafter"/>
</dbReference>
<reference evidence="7 8" key="1">
    <citation type="journal article" date="2016" name="Front. Microbiol.">
        <title>Fuerstia marisgermanicae gen. nov., sp. nov., an Unusual Member of the Phylum Planctomycetes from the German Wadden Sea.</title>
        <authorList>
            <person name="Kohn T."/>
            <person name="Heuer A."/>
            <person name="Jogler M."/>
            <person name="Vollmers J."/>
            <person name="Boedeker C."/>
            <person name="Bunk B."/>
            <person name="Rast P."/>
            <person name="Borchert D."/>
            <person name="Glockner I."/>
            <person name="Freese H.M."/>
            <person name="Klenk H.P."/>
            <person name="Overmann J."/>
            <person name="Kaster A.K."/>
            <person name="Rohde M."/>
            <person name="Wiegand S."/>
            <person name="Jogler C."/>
        </authorList>
    </citation>
    <scope>NUCLEOTIDE SEQUENCE [LARGE SCALE GENOMIC DNA]</scope>
    <source>
        <strain evidence="7 8">NH11</strain>
    </source>
</reference>
<feature type="domain" description="Sulfatase N-terminal" evidence="6">
    <location>
        <begin position="28"/>
        <end position="309"/>
    </location>
</feature>
<organism evidence="7 8">
    <name type="scientific">Fuerstiella marisgermanici</name>
    <dbReference type="NCBI Taxonomy" id="1891926"/>
    <lineage>
        <taxon>Bacteria</taxon>
        <taxon>Pseudomonadati</taxon>
        <taxon>Planctomycetota</taxon>
        <taxon>Planctomycetia</taxon>
        <taxon>Planctomycetales</taxon>
        <taxon>Planctomycetaceae</taxon>
        <taxon>Fuerstiella</taxon>
    </lineage>
</organism>
<dbReference type="GO" id="GO:0046872">
    <property type="term" value="F:metal ion binding"/>
    <property type="evidence" value="ECO:0007669"/>
    <property type="project" value="UniProtKB-KW"/>
</dbReference>
<dbReference type="Pfam" id="PF00884">
    <property type="entry name" value="Sulfatase"/>
    <property type="match status" value="1"/>
</dbReference>
<keyword evidence="4" id="KW-0106">Calcium</keyword>
<dbReference type="AlphaFoldDB" id="A0A1P8WKT6"/>
<dbReference type="PROSITE" id="PS00523">
    <property type="entry name" value="SULFATASE_1"/>
    <property type="match status" value="1"/>
</dbReference>
<dbReference type="STRING" id="1891926.Fuma_04315"/>